<comment type="caution">
    <text evidence="1">The sequence shown here is derived from an EMBL/GenBank/DDBJ whole genome shotgun (WGS) entry which is preliminary data.</text>
</comment>
<dbReference type="STRING" id="1400520.LFAB_10845"/>
<evidence type="ECO:0000313" key="2">
    <source>
        <dbReference type="Proteomes" id="UP000019247"/>
    </source>
</evidence>
<organism evidence="1 2">
    <name type="scientific">Lactiplantibacillus fabifermentans T30PCM01</name>
    <dbReference type="NCBI Taxonomy" id="1400520"/>
    <lineage>
        <taxon>Bacteria</taxon>
        <taxon>Bacillati</taxon>
        <taxon>Bacillota</taxon>
        <taxon>Bacilli</taxon>
        <taxon>Lactobacillales</taxon>
        <taxon>Lactobacillaceae</taxon>
        <taxon>Lactiplantibacillus</taxon>
    </lineage>
</organism>
<name>W6T6M8_9LACO</name>
<dbReference type="eggNOG" id="ENOG5030AQN">
    <property type="taxonomic scope" value="Bacteria"/>
</dbReference>
<protein>
    <submittedName>
        <fullName evidence="1">Uncharacterized protein</fullName>
    </submittedName>
</protein>
<sequence length="130" mass="15043">MELGYRILVYHVNSSRQITTTVQSFVSGYNRLYVSEEDGYWAGAGMYFWDNVGNVVYWQRDRENKGIETAVLSATLLLSEDNVLDLTDDNIVKLYKKLWPIVAKKYRVSEKCSPGKKSTLYVERCQVLRS</sequence>
<reference evidence="1 2" key="1">
    <citation type="journal article" date="2014" name="Genome Announc.">
        <title>Genome Sequence of Lactobacillus fabifermentans Strain T30PCM01, Isolated from Fermenting Grape Marc.</title>
        <authorList>
            <person name="Treu L."/>
            <person name="Vendramin V."/>
            <person name="Bovo B."/>
            <person name="Giacomini A."/>
            <person name="Corich V."/>
            <person name="Campanaro S."/>
        </authorList>
    </citation>
    <scope>NUCLEOTIDE SEQUENCE [LARGE SCALE GENOMIC DNA]</scope>
    <source>
        <strain evidence="1 2">T30PCM01</strain>
    </source>
</reference>
<dbReference type="AlphaFoldDB" id="W6T6M8"/>
<accession>W6T6M8</accession>
<proteinExistence type="predicted"/>
<dbReference type="EMBL" id="AWWK01000051">
    <property type="protein sequence ID" value="ETY73749.1"/>
    <property type="molecule type" value="Genomic_DNA"/>
</dbReference>
<dbReference type="Proteomes" id="UP000019247">
    <property type="component" value="Unassembled WGS sequence"/>
</dbReference>
<gene>
    <name evidence="1" type="ORF">LFAB_10845</name>
</gene>
<dbReference type="HOGENOM" id="CLU_1935339_0_0_9"/>
<evidence type="ECO:0000313" key="1">
    <source>
        <dbReference type="EMBL" id="ETY73749.1"/>
    </source>
</evidence>